<keyword evidence="5" id="KW-0732">Signal</keyword>
<evidence type="ECO:0000256" key="5">
    <source>
        <dbReference type="ARBA" id="ARBA00022729"/>
    </source>
</evidence>
<keyword evidence="3" id="KW-1003">Cell membrane</keyword>
<dbReference type="AlphaFoldDB" id="A0A6B2LLZ0"/>
<dbReference type="SUPFAM" id="SSF52058">
    <property type="entry name" value="L domain-like"/>
    <property type="match status" value="1"/>
</dbReference>
<sequence>MELGLSTTLLSGTITQSIGTVSSLTIIDISNNQLSGSIPISIGTLSQLTSLNISKNQLDGTIPESIGILPNIIYLDLHDNQLSGLIPKSIGSQSKGLLYLDLSNNHLCANCFISVRDPPNCSFGDLHFNCTCSPSFTCGNPCSSTPTCQAISLT</sequence>
<dbReference type="PANTHER" id="PTHR48053">
    <property type="entry name" value="LEUCINE RICH REPEAT FAMILY PROTEIN, EXPRESSED"/>
    <property type="match status" value="1"/>
</dbReference>
<dbReference type="InterPro" id="IPR051716">
    <property type="entry name" value="Plant_RL_S/T_kinase"/>
</dbReference>
<evidence type="ECO:0000256" key="1">
    <source>
        <dbReference type="ARBA" id="ARBA00004167"/>
    </source>
</evidence>
<evidence type="ECO:0000256" key="6">
    <source>
        <dbReference type="ARBA" id="ARBA00022737"/>
    </source>
</evidence>
<evidence type="ECO:0000256" key="2">
    <source>
        <dbReference type="ARBA" id="ARBA00004236"/>
    </source>
</evidence>
<dbReference type="GO" id="GO:0005886">
    <property type="term" value="C:plasma membrane"/>
    <property type="evidence" value="ECO:0007669"/>
    <property type="project" value="UniProtKB-SubCell"/>
</dbReference>
<dbReference type="Gene3D" id="3.80.10.10">
    <property type="entry name" value="Ribonuclease Inhibitor"/>
    <property type="match status" value="1"/>
</dbReference>
<dbReference type="InterPro" id="IPR032675">
    <property type="entry name" value="LRR_dom_sf"/>
</dbReference>
<evidence type="ECO:0000313" key="8">
    <source>
        <dbReference type="EMBL" id="NDV38169.1"/>
    </source>
</evidence>
<dbReference type="InterPro" id="IPR001611">
    <property type="entry name" value="Leu-rich_rpt"/>
</dbReference>
<keyword evidence="6" id="KW-0677">Repeat</keyword>
<dbReference type="Pfam" id="PF13855">
    <property type="entry name" value="LRR_8"/>
    <property type="match status" value="1"/>
</dbReference>
<evidence type="ECO:0000256" key="4">
    <source>
        <dbReference type="ARBA" id="ARBA00022614"/>
    </source>
</evidence>
<evidence type="ECO:0000256" key="3">
    <source>
        <dbReference type="ARBA" id="ARBA00022475"/>
    </source>
</evidence>
<reference evidence="8" key="1">
    <citation type="journal article" date="2020" name="J. Eukaryot. Microbiol.">
        <title>De novo Sequencing, Assembly and Annotation of the Transcriptome for the Free-Living Testate Amoeba Arcella intermedia.</title>
        <authorList>
            <person name="Ribeiro G.M."/>
            <person name="Porfirio-Sousa A.L."/>
            <person name="Maurer-Alcala X.X."/>
            <person name="Katz L.A."/>
            <person name="Lahr D.J.G."/>
        </authorList>
    </citation>
    <scope>NUCLEOTIDE SEQUENCE</scope>
</reference>
<dbReference type="PANTHER" id="PTHR48053:SF126">
    <property type="entry name" value="MDIS1-INTERACTING RECEPTOR LIKE KINASE 2-LIKE ISOFORM X1"/>
    <property type="match status" value="1"/>
</dbReference>
<evidence type="ECO:0000256" key="7">
    <source>
        <dbReference type="ARBA" id="ARBA00023136"/>
    </source>
</evidence>
<protein>
    <recommendedName>
        <fullName evidence="9">EGF-like domain-containing protein</fullName>
    </recommendedName>
</protein>
<dbReference type="FunFam" id="3.80.10.10:FF:000299">
    <property type="entry name" value="Piriformospora indica-insensitive protein 2"/>
    <property type="match status" value="1"/>
</dbReference>
<keyword evidence="7" id="KW-0472">Membrane</keyword>
<dbReference type="EMBL" id="GIBP01009200">
    <property type="protein sequence ID" value="NDV38169.1"/>
    <property type="molecule type" value="Transcribed_RNA"/>
</dbReference>
<dbReference type="PRINTS" id="PR00019">
    <property type="entry name" value="LEURICHRPT"/>
</dbReference>
<proteinExistence type="predicted"/>
<name>A0A6B2LLZ0_9EUKA</name>
<organism evidence="8">
    <name type="scientific">Arcella intermedia</name>
    <dbReference type="NCBI Taxonomy" id="1963864"/>
    <lineage>
        <taxon>Eukaryota</taxon>
        <taxon>Amoebozoa</taxon>
        <taxon>Tubulinea</taxon>
        <taxon>Elardia</taxon>
        <taxon>Arcellinida</taxon>
        <taxon>Sphaerothecina</taxon>
        <taxon>Arcellidae</taxon>
        <taxon>Arcella</taxon>
    </lineage>
</organism>
<accession>A0A6B2LLZ0</accession>
<comment type="subcellular location">
    <subcellularLocation>
        <location evidence="2">Cell membrane</location>
    </subcellularLocation>
    <subcellularLocation>
        <location evidence="1">Membrane</location>
        <topology evidence="1">Single-pass membrane protein</topology>
    </subcellularLocation>
</comment>
<keyword evidence="4" id="KW-0433">Leucine-rich repeat</keyword>
<evidence type="ECO:0008006" key="9">
    <source>
        <dbReference type="Google" id="ProtNLM"/>
    </source>
</evidence>
<dbReference type="Pfam" id="PF00560">
    <property type="entry name" value="LRR_1"/>
    <property type="match status" value="1"/>
</dbReference>